<dbReference type="Proteomes" id="UP001062846">
    <property type="component" value="Chromosome 10"/>
</dbReference>
<reference evidence="1" key="1">
    <citation type="submission" date="2022-02" db="EMBL/GenBank/DDBJ databases">
        <title>Plant Genome Project.</title>
        <authorList>
            <person name="Zhang R.-G."/>
        </authorList>
    </citation>
    <scope>NUCLEOTIDE SEQUENCE</scope>
    <source>
        <strain evidence="1">AT1</strain>
    </source>
</reference>
<evidence type="ECO:0000313" key="2">
    <source>
        <dbReference type="Proteomes" id="UP001062846"/>
    </source>
</evidence>
<name>A0ACC0M3H1_RHOML</name>
<keyword evidence="2" id="KW-1185">Reference proteome</keyword>
<comment type="caution">
    <text evidence="1">The sequence shown here is derived from an EMBL/GenBank/DDBJ whole genome shotgun (WGS) entry which is preliminary data.</text>
</comment>
<organism evidence="1 2">
    <name type="scientific">Rhododendron molle</name>
    <name type="common">Chinese azalea</name>
    <name type="synonym">Azalea mollis</name>
    <dbReference type="NCBI Taxonomy" id="49168"/>
    <lineage>
        <taxon>Eukaryota</taxon>
        <taxon>Viridiplantae</taxon>
        <taxon>Streptophyta</taxon>
        <taxon>Embryophyta</taxon>
        <taxon>Tracheophyta</taxon>
        <taxon>Spermatophyta</taxon>
        <taxon>Magnoliopsida</taxon>
        <taxon>eudicotyledons</taxon>
        <taxon>Gunneridae</taxon>
        <taxon>Pentapetalae</taxon>
        <taxon>asterids</taxon>
        <taxon>Ericales</taxon>
        <taxon>Ericaceae</taxon>
        <taxon>Ericoideae</taxon>
        <taxon>Rhodoreae</taxon>
        <taxon>Rhododendron</taxon>
    </lineage>
</organism>
<evidence type="ECO:0000313" key="1">
    <source>
        <dbReference type="EMBL" id="KAI8535475.1"/>
    </source>
</evidence>
<sequence length="86" mass="9195">MRSSLQTLQRAVLNLQDVAFDTKDDGPNANLRGKVTANEESSGDPNASDDHSDAANDASDGSSPRDDGKNEVDDAEFNVFNHVDSD</sequence>
<accession>A0ACC0M3H1</accession>
<proteinExistence type="predicted"/>
<dbReference type="EMBL" id="CM046397">
    <property type="protein sequence ID" value="KAI8535475.1"/>
    <property type="molecule type" value="Genomic_DNA"/>
</dbReference>
<protein>
    <submittedName>
        <fullName evidence="1">Uncharacterized protein</fullName>
    </submittedName>
</protein>
<gene>
    <name evidence="1" type="ORF">RHMOL_Rhmol10G0177300</name>
</gene>